<comment type="caution">
    <text evidence="2">The sequence shown here is derived from an EMBL/GenBank/DDBJ whole genome shotgun (WGS) entry which is preliminary data.</text>
</comment>
<accession>A0A8H6VNT5</accession>
<protein>
    <submittedName>
        <fullName evidence="2">Uncharacterized protein</fullName>
    </submittedName>
</protein>
<organism evidence="2 3">
    <name type="scientific">Pseudocercospora fuligena</name>
    <dbReference type="NCBI Taxonomy" id="685502"/>
    <lineage>
        <taxon>Eukaryota</taxon>
        <taxon>Fungi</taxon>
        <taxon>Dikarya</taxon>
        <taxon>Ascomycota</taxon>
        <taxon>Pezizomycotina</taxon>
        <taxon>Dothideomycetes</taxon>
        <taxon>Dothideomycetidae</taxon>
        <taxon>Mycosphaerellales</taxon>
        <taxon>Mycosphaerellaceae</taxon>
        <taxon>Pseudocercospora</taxon>
    </lineage>
</organism>
<dbReference type="OrthoDB" id="3902029at2759"/>
<keyword evidence="3" id="KW-1185">Reference proteome</keyword>
<name>A0A8H6VNT5_9PEZI</name>
<dbReference type="EMBL" id="JABCIY010000019">
    <property type="protein sequence ID" value="KAF7197127.1"/>
    <property type="molecule type" value="Genomic_DNA"/>
</dbReference>
<gene>
    <name evidence="2" type="ORF">HII31_01552</name>
</gene>
<dbReference type="AlphaFoldDB" id="A0A8H6VNT5"/>
<proteinExistence type="predicted"/>
<reference evidence="2" key="1">
    <citation type="submission" date="2020-04" db="EMBL/GenBank/DDBJ databases">
        <title>Draft genome resource of the tomato pathogen Pseudocercospora fuligena.</title>
        <authorList>
            <person name="Zaccaron A."/>
        </authorList>
    </citation>
    <scope>NUCLEOTIDE SEQUENCE</scope>
    <source>
        <strain evidence="2">PF001</strain>
    </source>
</reference>
<evidence type="ECO:0000313" key="2">
    <source>
        <dbReference type="EMBL" id="KAF7197127.1"/>
    </source>
</evidence>
<feature type="region of interest" description="Disordered" evidence="1">
    <location>
        <begin position="63"/>
        <end position="82"/>
    </location>
</feature>
<evidence type="ECO:0000256" key="1">
    <source>
        <dbReference type="SAM" id="MobiDB-lite"/>
    </source>
</evidence>
<sequence length="282" mass="30617">MSNQTDHIPSDIDIMAYCASPNDWPVLTPSTPHHYQHEGARFGSISHAITLAAIPLAISRPSKQQPASHGLAAKQPRQTKTGRAYSIEPAVPLLPEPAFKSVAKLSKEAEDDDIPSDYHGPPIGYSIKCVHHKSLVTGSESVTTYGSVQASRPVYAVQCDVEDCVVCKSRHTQKTRAAMNAGILTPTSIMSDQPKQGQPLFNSAAPKWPDPITPNSKQGQRSAWNERLRPIPAHLPATPMRVVQRKTSEENGLEVYGGCEDVVSVKRSPPMVSVATLEKGLY</sequence>
<dbReference type="Proteomes" id="UP000660729">
    <property type="component" value="Unassembled WGS sequence"/>
</dbReference>
<evidence type="ECO:0000313" key="3">
    <source>
        <dbReference type="Proteomes" id="UP000660729"/>
    </source>
</evidence>